<keyword evidence="3" id="KW-1185">Reference proteome</keyword>
<feature type="compositionally biased region" description="Basic and acidic residues" evidence="1">
    <location>
        <begin position="126"/>
        <end position="147"/>
    </location>
</feature>
<dbReference type="EMBL" id="BAABRN010000035">
    <property type="protein sequence ID" value="GAA5503005.1"/>
    <property type="molecule type" value="Genomic_DNA"/>
</dbReference>
<accession>A0ABP9VEM0</accession>
<comment type="caution">
    <text evidence="2">The sequence shown here is derived from an EMBL/GenBank/DDBJ whole genome shotgun (WGS) entry which is preliminary data.</text>
</comment>
<evidence type="ECO:0000313" key="2">
    <source>
        <dbReference type="EMBL" id="GAA5503005.1"/>
    </source>
</evidence>
<gene>
    <name evidence="2" type="ORF">Dxin01_02754</name>
</gene>
<dbReference type="Proteomes" id="UP001458946">
    <property type="component" value="Unassembled WGS sequence"/>
</dbReference>
<feature type="region of interest" description="Disordered" evidence="1">
    <location>
        <begin position="1"/>
        <end position="29"/>
    </location>
</feature>
<dbReference type="RefSeq" id="WP_353542978.1">
    <property type="nucleotide sequence ID" value="NZ_BAABRN010000035.1"/>
</dbReference>
<proteinExistence type="predicted"/>
<feature type="region of interest" description="Disordered" evidence="1">
    <location>
        <begin position="98"/>
        <end position="157"/>
    </location>
</feature>
<organism evidence="2 3">
    <name type="scientific">Deinococcus xinjiangensis</name>
    <dbReference type="NCBI Taxonomy" id="457454"/>
    <lineage>
        <taxon>Bacteria</taxon>
        <taxon>Thermotogati</taxon>
        <taxon>Deinococcota</taxon>
        <taxon>Deinococci</taxon>
        <taxon>Deinococcales</taxon>
        <taxon>Deinococcaceae</taxon>
        <taxon>Deinococcus</taxon>
    </lineage>
</organism>
<feature type="region of interest" description="Disordered" evidence="1">
    <location>
        <begin position="37"/>
        <end position="56"/>
    </location>
</feature>
<evidence type="ECO:0000256" key="1">
    <source>
        <dbReference type="SAM" id="MobiDB-lite"/>
    </source>
</evidence>
<reference evidence="2 3" key="1">
    <citation type="submission" date="2024-02" db="EMBL/GenBank/DDBJ databases">
        <title>Deinococcus xinjiangensis NBRC 107630.</title>
        <authorList>
            <person name="Ichikawa N."/>
            <person name="Katano-Makiyama Y."/>
            <person name="Hidaka K."/>
        </authorList>
    </citation>
    <scope>NUCLEOTIDE SEQUENCE [LARGE SCALE GENOMIC DNA]</scope>
    <source>
        <strain evidence="2 3">NBRC 107630</strain>
    </source>
</reference>
<name>A0ABP9VEM0_9DEIO</name>
<sequence>MPDQKPKIKAKLPQKRADKPQSIEPALTFPRQVKIVGKHHPHHGKTGTATGDVATPPGLSEEMLLIKLDDGQSCYASPLDLSLMDDLKALARPSKRAAEAAARKKAKPRVTNGGSAGNELPLDLLQKPRDAEPLAESSRERKRREPEAICGAEGKRGGGPCRHPAGFRTDHPGTGKCWLHGGRSPAPTGRYSKIRRARLQELILEYQDDPDPLNLLSEVLLLRALLTEFIERFDEADTMLTRWNLSFEKGFQSAWQAWWRDQQAAMIEQDDDLTAETMLEMPDPMSFLPSKPLRMADITEVSGLIGQVGGMVDKIHKHAKGKTFDMATIDRLWTAMSAHLTQGMLEVIEDDALRQRLHTSVAEKWSTISLAELASRSAEQGEAEG</sequence>
<protein>
    <submittedName>
        <fullName evidence="2">Uncharacterized protein</fullName>
    </submittedName>
</protein>
<evidence type="ECO:0000313" key="3">
    <source>
        <dbReference type="Proteomes" id="UP001458946"/>
    </source>
</evidence>